<name>A0ACC2KLB8_PERAE</name>
<sequence>MLIMSSLATAVFSRSSCKMPCSSVGAPGPDMVPFFSGLIESLGWWKLGTIPSFYARASKLERERPGGL</sequence>
<comment type="caution">
    <text evidence="1">The sequence shown here is derived from an EMBL/GenBank/DDBJ whole genome shotgun (WGS) entry which is preliminary data.</text>
</comment>
<protein>
    <submittedName>
        <fullName evidence="1">Uncharacterized protein</fullName>
    </submittedName>
</protein>
<proteinExistence type="predicted"/>
<evidence type="ECO:0000313" key="1">
    <source>
        <dbReference type="EMBL" id="KAJ8621941.1"/>
    </source>
</evidence>
<reference evidence="1 2" key="1">
    <citation type="journal article" date="2022" name="Hortic Res">
        <title>A haplotype resolved chromosomal level avocado genome allows analysis of novel avocado genes.</title>
        <authorList>
            <person name="Nath O."/>
            <person name="Fletcher S.J."/>
            <person name="Hayward A."/>
            <person name="Shaw L.M."/>
            <person name="Masouleh A.K."/>
            <person name="Furtado A."/>
            <person name="Henry R.J."/>
            <person name="Mitter N."/>
        </authorList>
    </citation>
    <scope>NUCLEOTIDE SEQUENCE [LARGE SCALE GENOMIC DNA]</scope>
    <source>
        <strain evidence="2">cv. Hass</strain>
    </source>
</reference>
<accession>A0ACC2KLB8</accession>
<organism evidence="1 2">
    <name type="scientific">Persea americana</name>
    <name type="common">Avocado</name>
    <dbReference type="NCBI Taxonomy" id="3435"/>
    <lineage>
        <taxon>Eukaryota</taxon>
        <taxon>Viridiplantae</taxon>
        <taxon>Streptophyta</taxon>
        <taxon>Embryophyta</taxon>
        <taxon>Tracheophyta</taxon>
        <taxon>Spermatophyta</taxon>
        <taxon>Magnoliopsida</taxon>
        <taxon>Magnoliidae</taxon>
        <taxon>Laurales</taxon>
        <taxon>Lauraceae</taxon>
        <taxon>Persea</taxon>
    </lineage>
</organism>
<gene>
    <name evidence="1" type="ORF">MRB53_030470</name>
</gene>
<keyword evidence="2" id="KW-1185">Reference proteome</keyword>
<dbReference type="Proteomes" id="UP001234297">
    <property type="component" value="Chromosome 10"/>
</dbReference>
<evidence type="ECO:0000313" key="2">
    <source>
        <dbReference type="Proteomes" id="UP001234297"/>
    </source>
</evidence>
<dbReference type="EMBL" id="CM056818">
    <property type="protein sequence ID" value="KAJ8621941.1"/>
    <property type="molecule type" value="Genomic_DNA"/>
</dbReference>